<protein>
    <submittedName>
        <fullName evidence="2">Uncharacterized protein</fullName>
    </submittedName>
</protein>
<proteinExistence type="predicted"/>
<evidence type="ECO:0000313" key="2">
    <source>
        <dbReference type="EMBL" id="KAF5329842.1"/>
    </source>
</evidence>
<accession>A0A8H5BWV0</accession>
<keyword evidence="3" id="KW-1185">Reference proteome</keyword>
<reference evidence="2 3" key="1">
    <citation type="journal article" date="2020" name="ISME J.">
        <title>Uncovering the hidden diversity of litter-decomposition mechanisms in mushroom-forming fungi.</title>
        <authorList>
            <person name="Floudas D."/>
            <person name="Bentzer J."/>
            <person name="Ahren D."/>
            <person name="Johansson T."/>
            <person name="Persson P."/>
            <person name="Tunlid A."/>
        </authorList>
    </citation>
    <scope>NUCLEOTIDE SEQUENCE [LARGE SCALE GENOMIC DNA]</scope>
    <source>
        <strain evidence="2 3">CBS 175.51</strain>
    </source>
</reference>
<dbReference type="Proteomes" id="UP000541558">
    <property type="component" value="Unassembled WGS sequence"/>
</dbReference>
<keyword evidence="1" id="KW-0472">Membrane</keyword>
<keyword evidence="1" id="KW-1133">Transmembrane helix</keyword>
<evidence type="ECO:0000256" key="1">
    <source>
        <dbReference type="SAM" id="Phobius"/>
    </source>
</evidence>
<dbReference type="OrthoDB" id="3072675at2759"/>
<dbReference type="Gene3D" id="2.60.120.260">
    <property type="entry name" value="Galactose-binding domain-like"/>
    <property type="match status" value="1"/>
</dbReference>
<dbReference type="EMBL" id="JAACJK010000120">
    <property type="protein sequence ID" value="KAF5329842.1"/>
    <property type="molecule type" value="Genomic_DNA"/>
</dbReference>
<organism evidence="2 3">
    <name type="scientific">Ephemerocybe angulata</name>
    <dbReference type="NCBI Taxonomy" id="980116"/>
    <lineage>
        <taxon>Eukaryota</taxon>
        <taxon>Fungi</taxon>
        <taxon>Dikarya</taxon>
        <taxon>Basidiomycota</taxon>
        <taxon>Agaricomycotina</taxon>
        <taxon>Agaricomycetes</taxon>
        <taxon>Agaricomycetidae</taxon>
        <taxon>Agaricales</taxon>
        <taxon>Agaricineae</taxon>
        <taxon>Psathyrellaceae</taxon>
        <taxon>Ephemerocybe</taxon>
    </lineage>
</organism>
<name>A0A8H5BWV0_9AGAR</name>
<sequence length="231" mass="24924">MSTINADDTDSHYVYSSGWTVQNAPQEYGGGTHCTSTDGASVKLNFRGKYIVIYATIPTATSPADTARIDFDLDNGARAGTLSQRAFPAPIWGHPIYESSGLPETDHTLTLTFVNRPDTTPFCFDRVEISADIGSSYVPVLLDPTPALSPRELESVQIERREVFPDLAPPAQTIEVKEFKAASLPPAYTAQDVQAAALAGGAVGGFAAACLMLFFIWIFKKTRKTSGDLKI</sequence>
<keyword evidence="1" id="KW-0812">Transmembrane</keyword>
<comment type="caution">
    <text evidence="2">The sequence shown here is derived from an EMBL/GenBank/DDBJ whole genome shotgun (WGS) entry which is preliminary data.</text>
</comment>
<evidence type="ECO:0000313" key="3">
    <source>
        <dbReference type="Proteomes" id="UP000541558"/>
    </source>
</evidence>
<gene>
    <name evidence="2" type="ORF">D9611_013425</name>
</gene>
<dbReference type="AlphaFoldDB" id="A0A8H5BWV0"/>
<feature type="transmembrane region" description="Helical" evidence="1">
    <location>
        <begin position="195"/>
        <end position="219"/>
    </location>
</feature>